<dbReference type="EMBL" id="CAJFDI010000002">
    <property type="protein sequence ID" value="CAD5214911.1"/>
    <property type="molecule type" value="Genomic_DNA"/>
</dbReference>
<accession>A0A7I8WQ77</accession>
<protein>
    <submittedName>
        <fullName evidence="1">(pine wood nematode) hypothetical protein</fullName>
    </submittedName>
</protein>
<reference evidence="1" key="1">
    <citation type="submission" date="2020-09" db="EMBL/GenBank/DDBJ databases">
        <authorList>
            <person name="Kikuchi T."/>
        </authorList>
    </citation>
    <scope>NUCLEOTIDE SEQUENCE</scope>
    <source>
        <strain evidence="1">Ka4C1</strain>
    </source>
</reference>
<comment type="caution">
    <text evidence="1">The sequence shown here is derived from an EMBL/GenBank/DDBJ whole genome shotgun (WGS) entry which is preliminary data.</text>
</comment>
<gene>
    <name evidence="1" type="ORF">BXYJ_LOCUS3766</name>
</gene>
<dbReference type="OrthoDB" id="10632311at2759"/>
<proteinExistence type="predicted"/>
<keyword evidence="2" id="KW-1185">Reference proteome</keyword>
<dbReference type="Proteomes" id="UP000582659">
    <property type="component" value="Unassembled WGS sequence"/>
</dbReference>
<sequence>MNPCVIDCFIEHYLPRTRYYNYEILLRLLMSTPNMKRGVNRACAGCEIRMNNRTVRFYHPNRIFTMKLGHALHFLSNSYFAVKSIGIPSSCDLTEVIQVNTEQGVTTIPVITRLLEVINDLETSFLHSTTSSESPESTDFLIVEKMTVWWNRPQLYSSLNGLPTGTLMNKSLKELEINLKLVLYDVVPEGAVSRLKDNYAGLQKLTLRIQSAIDNSTEVWERPGPIQLLFNEIHYLIRHDVQVDLILHVPIEEIYEENNPCEEVLVHYVKLLIPHFSANAQFAAHGTRSDQSSVYFNVESTNLKAHICVGEESCPLLKIVDTVCMF</sequence>
<evidence type="ECO:0000313" key="2">
    <source>
        <dbReference type="Proteomes" id="UP000659654"/>
    </source>
</evidence>
<dbReference type="EMBL" id="CAJFCV020000002">
    <property type="protein sequence ID" value="CAG9095996.1"/>
    <property type="molecule type" value="Genomic_DNA"/>
</dbReference>
<evidence type="ECO:0000313" key="1">
    <source>
        <dbReference type="EMBL" id="CAD5214911.1"/>
    </source>
</evidence>
<name>A0A7I8WQ77_BURXY</name>
<dbReference type="Proteomes" id="UP000659654">
    <property type="component" value="Unassembled WGS sequence"/>
</dbReference>
<dbReference type="AlphaFoldDB" id="A0A7I8WQ77"/>
<organism evidence="1 2">
    <name type="scientific">Bursaphelenchus xylophilus</name>
    <name type="common">Pinewood nematode worm</name>
    <name type="synonym">Aphelenchoides xylophilus</name>
    <dbReference type="NCBI Taxonomy" id="6326"/>
    <lineage>
        <taxon>Eukaryota</taxon>
        <taxon>Metazoa</taxon>
        <taxon>Ecdysozoa</taxon>
        <taxon>Nematoda</taxon>
        <taxon>Chromadorea</taxon>
        <taxon>Rhabditida</taxon>
        <taxon>Tylenchina</taxon>
        <taxon>Tylenchomorpha</taxon>
        <taxon>Aphelenchoidea</taxon>
        <taxon>Aphelenchoididae</taxon>
        <taxon>Bursaphelenchus</taxon>
    </lineage>
</organism>